<evidence type="ECO:0008006" key="5">
    <source>
        <dbReference type="Google" id="ProtNLM"/>
    </source>
</evidence>
<organism evidence="3 4">
    <name type="scientific">Parnassius mnemosyne</name>
    <name type="common">clouded apollo</name>
    <dbReference type="NCBI Taxonomy" id="213953"/>
    <lineage>
        <taxon>Eukaryota</taxon>
        <taxon>Metazoa</taxon>
        <taxon>Ecdysozoa</taxon>
        <taxon>Arthropoda</taxon>
        <taxon>Hexapoda</taxon>
        <taxon>Insecta</taxon>
        <taxon>Pterygota</taxon>
        <taxon>Neoptera</taxon>
        <taxon>Endopterygota</taxon>
        <taxon>Lepidoptera</taxon>
        <taxon>Glossata</taxon>
        <taxon>Ditrysia</taxon>
        <taxon>Papilionoidea</taxon>
        <taxon>Papilionidae</taxon>
        <taxon>Parnassiinae</taxon>
        <taxon>Parnassini</taxon>
        <taxon>Parnassius</taxon>
        <taxon>Driopa</taxon>
    </lineage>
</organism>
<sequence>MFGIRTPVKKAETSARDMSPQDSPARTEKAGPSPKINQSTLATSVRRSIGEWETGGKADTATTAHKSPKKTAPVARPKLKITTSQESKGATRKTSEQATEGSPKTETAKYADRLTEARACLTKAKLHLSNSRNLRTDIKNEVTQAIERLYQLVKEAETRKCTGIENKSKEQEKREERQEDEYKITQLEEQNKLIKKLEEHGRLLEENNKEIEKLRDEMKKQENKTERGTYANVLAGKPSRLPTETVAMHSVAITSTNEMETGDQVMEKIRKVINAKEEGLRIDKIRKARDRKVIVGCCTQEEINRVKEKLRNANEHLNVEEIKNKDPLIILRDVLQYNKDEEIVKAIRAQNKQLFRDIKDNEDRMEIKYKKRTRNPHTSHIVMRVSPLLWNRLTETGAIHIDLQRVRVEDQSPLVQCSKCLGYGHTKRVCNETQEVCSHCGGPHLRTECADWLSGEAPSCKNCIKAKMDRNDHNAFSSDCPVRRRWETLARSTVAYC</sequence>
<keyword evidence="4" id="KW-1185">Reference proteome</keyword>
<evidence type="ECO:0000256" key="2">
    <source>
        <dbReference type="SAM" id="MobiDB-lite"/>
    </source>
</evidence>
<feature type="coiled-coil region" evidence="1">
    <location>
        <begin position="300"/>
        <end position="364"/>
    </location>
</feature>
<proteinExistence type="predicted"/>
<comment type="caution">
    <text evidence="3">The sequence shown here is derived from an EMBL/GenBank/DDBJ whole genome shotgun (WGS) entry which is preliminary data.</text>
</comment>
<keyword evidence="1" id="KW-0175">Coiled coil</keyword>
<name>A0AAV1LFH9_9NEOP</name>
<feature type="compositionally biased region" description="Polar residues" evidence="2">
    <location>
        <begin position="35"/>
        <end position="46"/>
    </location>
</feature>
<feature type="coiled-coil region" evidence="1">
    <location>
        <begin position="139"/>
        <end position="224"/>
    </location>
</feature>
<dbReference type="EMBL" id="CAVLGL010000087">
    <property type="protein sequence ID" value="CAK1592794.1"/>
    <property type="molecule type" value="Genomic_DNA"/>
</dbReference>
<evidence type="ECO:0000313" key="3">
    <source>
        <dbReference type="EMBL" id="CAK1592794.1"/>
    </source>
</evidence>
<feature type="region of interest" description="Disordered" evidence="2">
    <location>
        <begin position="1"/>
        <end position="107"/>
    </location>
</feature>
<evidence type="ECO:0000313" key="4">
    <source>
        <dbReference type="Proteomes" id="UP001314205"/>
    </source>
</evidence>
<dbReference type="Proteomes" id="UP001314205">
    <property type="component" value="Unassembled WGS sequence"/>
</dbReference>
<accession>A0AAV1LFH9</accession>
<gene>
    <name evidence="3" type="ORF">PARMNEM_LOCUS12676</name>
</gene>
<evidence type="ECO:0000256" key="1">
    <source>
        <dbReference type="SAM" id="Coils"/>
    </source>
</evidence>
<feature type="compositionally biased region" description="Polar residues" evidence="2">
    <location>
        <begin position="96"/>
        <end position="105"/>
    </location>
</feature>
<protein>
    <recommendedName>
        <fullName evidence="5">Gag-like protein</fullName>
    </recommendedName>
</protein>
<dbReference type="AlphaFoldDB" id="A0AAV1LFH9"/>
<reference evidence="3 4" key="1">
    <citation type="submission" date="2023-11" db="EMBL/GenBank/DDBJ databases">
        <authorList>
            <person name="Hedman E."/>
            <person name="Englund M."/>
            <person name="Stromberg M."/>
            <person name="Nyberg Akerstrom W."/>
            <person name="Nylinder S."/>
            <person name="Jareborg N."/>
            <person name="Kallberg Y."/>
            <person name="Kronander E."/>
        </authorList>
    </citation>
    <scope>NUCLEOTIDE SEQUENCE [LARGE SCALE GENOMIC DNA]</scope>
</reference>